<dbReference type="InterPro" id="IPR012946">
    <property type="entry name" value="X8"/>
</dbReference>
<dbReference type="RefSeq" id="XP_016442595.2">
    <property type="nucleotide sequence ID" value="XM_016587109.2"/>
</dbReference>
<keyword evidence="2" id="KW-0732">Signal</keyword>
<dbReference type="AlphaFoldDB" id="A0A1S3XRU3"/>
<evidence type="ECO:0000256" key="3">
    <source>
        <dbReference type="ARBA" id="ARBA00022801"/>
    </source>
</evidence>
<evidence type="ECO:0000256" key="1">
    <source>
        <dbReference type="ARBA" id="ARBA00008773"/>
    </source>
</evidence>
<keyword evidence="4" id="KW-1015">Disulfide bond</keyword>
<proteinExistence type="inferred from homology"/>
<dbReference type="InterPro" id="IPR017853">
    <property type="entry name" value="GH"/>
</dbReference>
<dbReference type="OrthoDB" id="888856at2759"/>
<dbReference type="PaxDb" id="4097-A0A1S3XRU3"/>
<dbReference type="Gene3D" id="3.20.20.80">
    <property type="entry name" value="Glycosidases"/>
    <property type="match status" value="1"/>
</dbReference>
<dbReference type="InterPro" id="IPR044965">
    <property type="entry name" value="Glyco_hydro_17_plant"/>
</dbReference>
<dbReference type="SMART" id="SM00768">
    <property type="entry name" value="X8"/>
    <property type="match status" value="1"/>
</dbReference>
<organism evidence="7 8">
    <name type="scientific">Nicotiana tabacum</name>
    <name type="common">Common tobacco</name>
    <dbReference type="NCBI Taxonomy" id="4097"/>
    <lineage>
        <taxon>Eukaryota</taxon>
        <taxon>Viridiplantae</taxon>
        <taxon>Streptophyta</taxon>
        <taxon>Embryophyta</taxon>
        <taxon>Tracheophyta</taxon>
        <taxon>Spermatophyta</taxon>
        <taxon>Magnoliopsida</taxon>
        <taxon>eudicotyledons</taxon>
        <taxon>Gunneridae</taxon>
        <taxon>Pentapetalae</taxon>
        <taxon>asterids</taxon>
        <taxon>lamiids</taxon>
        <taxon>Solanales</taxon>
        <taxon>Solanaceae</taxon>
        <taxon>Nicotianoideae</taxon>
        <taxon>Nicotianeae</taxon>
        <taxon>Nicotiana</taxon>
    </lineage>
</organism>
<reference evidence="8" key="2">
    <citation type="submission" date="2025-08" db="UniProtKB">
        <authorList>
            <consortium name="RefSeq"/>
        </authorList>
    </citation>
    <scope>IDENTIFICATION</scope>
    <source>
        <tissue evidence="8">Leaf</tissue>
    </source>
</reference>
<dbReference type="OMA" id="RMATQKF"/>
<dbReference type="InterPro" id="IPR000490">
    <property type="entry name" value="Glyco_hydro_17"/>
</dbReference>
<evidence type="ECO:0000256" key="5">
    <source>
        <dbReference type="ARBA" id="ARBA00023295"/>
    </source>
</evidence>
<protein>
    <submittedName>
        <fullName evidence="8">Glucan endo-1,3-beta-glucosidase 8-like</fullName>
    </submittedName>
</protein>
<dbReference type="PANTHER" id="PTHR32227">
    <property type="entry name" value="GLUCAN ENDO-1,3-BETA-GLUCOSIDASE BG1-RELATED-RELATED"/>
    <property type="match status" value="1"/>
</dbReference>
<dbReference type="Pfam" id="PF07983">
    <property type="entry name" value="X8"/>
    <property type="match status" value="1"/>
</dbReference>
<dbReference type="RefSeq" id="XP_016442595.1">
    <property type="nucleotide sequence ID" value="XM_016587109.1"/>
</dbReference>
<evidence type="ECO:0000256" key="2">
    <source>
        <dbReference type="ARBA" id="ARBA00022729"/>
    </source>
</evidence>
<name>A0A1S3XRU3_TOBAC</name>
<dbReference type="SMR" id="A0A1S3XRU3"/>
<evidence type="ECO:0000313" key="7">
    <source>
        <dbReference type="Proteomes" id="UP000790787"/>
    </source>
</evidence>
<comment type="similarity">
    <text evidence="1 6">Belongs to the glycosyl hydrolase 17 family.</text>
</comment>
<dbReference type="STRING" id="4097.A0A1S3XRU3"/>
<keyword evidence="3" id="KW-0378">Hydrolase</keyword>
<dbReference type="KEGG" id="nta:107768011"/>
<dbReference type="GeneID" id="107768011"/>
<reference evidence="7" key="1">
    <citation type="journal article" date="2014" name="Nat. Commun.">
        <title>The tobacco genome sequence and its comparison with those of tomato and potato.</title>
        <authorList>
            <person name="Sierro N."/>
            <person name="Battey J.N."/>
            <person name="Ouadi S."/>
            <person name="Bakaher N."/>
            <person name="Bovet L."/>
            <person name="Willig A."/>
            <person name="Goepfert S."/>
            <person name="Peitsch M.C."/>
            <person name="Ivanov N.V."/>
        </authorList>
    </citation>
    <scope>NUCLEOTIDE SEQUENCE [LARGE SCALE GENOMIC DNA]</scope>
</reference>
<evidence type="ECO:0000256" key="4">
    <source>
        <dbReference type="ARBA" id="ARBA00023157"/>
    </source>
</evidence>
<dbReference type="Pfam" id="PF00332">
    <property type="entry name" value="Glyco_hydro_17"/>
    <property type="match status" value="1"/>
</dbReference>
<accession>A0A1S3XRU3</accession>
<keyword evidence="5" id="KW-0326">Glycosidase</keyword>
<keyword evidence="7" id="KW-1185">Reference proteome</keyword>
<dbReference type="GO" id="GO:0005886">
    <property type="term" value="C:plasma membrane"/>
    <property type="evidence" value="ECO:0000318"/>
    <property type="project" value="GO_Central"/>
</dbReference>
<gene>
    <name evidence="8" type="primary">LOC107768011</name>
</gene>
<sequence length="472" mass="54011">MYKNTGSLWISLFMSLMFLSLGGIQVDAFVGINWGRMAKQRFVPSMVVDLLLQNGITELRIFQPSLNVLDAFADTNIGITITLQENYLRNVKEQKEIDGMIHERVKHFVDKGVKFRYVYVGNEPFTKSKYTKTPFSRIIHFLNLTRNSLDKYNLQDIKVTTPIFTDVLINMTKPSEGDFQEEIKGQMMEFLDFLNKKGAPFVINIFPIYTVYNLGFDVEFAFIDNVKSKFKVVDGNNTYYNLFTFLYDALVCALTKAGYGDMEIVIGQIGWPTDGYEGASEENAERFHRGFLKYLGRKEGTPLRPNKDINVFLLSLTDENMVNTDIGNYQRHWGIYKLDGEPKYKIDFTMHDLNTKPTIAKGTVKMPNRWCVFDGKTDYNETLVMQDFDSACMDSDCSTFGSGATCDHLVFAEKVSYAYNMRYQMNNQDQEYCELIGAELTTNNPSTPDCEFPVEILTAEVVDGGSPETKKY</sequence>
<dbReference type="GO" id="GO:0005975">
    <property type="term" value="P:carbohydrate metabolic process"/>
    <property type="evidence" value="ECO:0007669"/>
    <property type="project" value="InterPro"/>
</dbReference>
<evidence type="ECO:0000313" key="8">
    <source>
        <dbReference type="RefSeq" id="XP_016442595.2"/>
    </source>
</evidence>
<dbReference type="Proteomes" id="UP000790787">
    <property type="component" value="Chromosome 13"/>
</dbReference>
<dbReference type="GO" id="GO:0004553">
    <property type="term" value="F:hydrolase activity, hydrolyzing O-glycosyl compounds"/>
    <property type="evidence" value="ECO:0007669"/>
    <property type="project" value="InterPro"/>
</dbReference>
<dbReference type="SUPFAM" id="SSF51445">
    <property type="entry name" value="(Trans)glycosidases"/>
    <property type="match status" value="1"/>
</dbReference>
<evidence type="ECO:0000256" key="6">
    <source>
        <dbReference type="RuleBase" id="RU004335"/>
    </source>
</evidence>